<dbReference type="PANTHER" id="PTHR42723">
    <property type="entry name" value="CHLOROPHYLL SYNTHASE"/>
    <property type="match status" value="1"/>
</dbReference>
<feature type="transmembrane region" description="Helical" evidence="5">
    <location>
        <begin position="295"/>
        <end position="312"/>
    </location>
</feature>
<comment type="caution">
    <text evidence="6">The sequence shown here is derived from an EMBL/GenBank/DDBJ whole genome shotgun (WGS) entry which is preliminary data.</text>
</comment>
<dbReference type="CDD" id="cd13965">
    <property type="entry name" value="PT_UbiA_3"/>
    <property type="match status" value="1"/>
</dbReference>
<name>A0AAD7E651_9AGAR</name>
<sequence length="320" mass="35899">MNFKFNTASLHHACTPPRFPAPSGSGFMLRMITIWAQGIIYHANTLWLFTKSDFMTTMIPISLFAMVAAPLSSLRNIPHLILWLWVHLLHFNTSNQTASLEDETNKPDRPLPARRITLQAATALRWTLMPACWALSRAYSLETMYASMALSAFTAMYNEGRGSGAHFVSRYALNGLGFAAFEAGTTLVAKDDKSSLDGAGWLAIFLSASIFATTIFAQDFRDVVGDKQINRDTIPIRFGAPSRPALFLGVILWSILLPLIWEVDLLCAVLFIALGVFAGGRFVQYRTVQEDKNSYFWYNVWVSVAHILPGYWRLFRTVQV</sequence>
<organism evidence="6 7">
    <name type="scientific">Mycena pura</name>
    <dbReference type="NCBI Taxonomy" id="153505"/>
    <lineage>
        <taxon>Eukaryota</taxon>
        <taxon>Fungi</taxon>
        <taxon>Dikarya</taxon>
        <taxon>Basidiomycota</taxon>
        <taxon>Agaricomycotina</taxon>
        <taxon>Agaricomycetes</taxon>
        <taxon>Agaricomycetidae</taxon>
        <taxon>Agaricales</taxon>
        <taxon>Marasmiineae</taxon>
        <taxon>Mycenaceae</taxon>
        <taxon>Mycena</taxon>
    </lineage>
</organism>
<keyword evidence="7" id="KW-1185">Reference proteome</keyword>
<dbReference type="AlphaFoldDB" id="A0AAD7E651"/>
<comment type="subcellular location">
    <subcellularLocation>
        <location evidence="1">Membrane</location>
        <topology evidence="1">Multi-pass membrane protein</topology>
    </subcellularLocation>
</comment>
<keyword evidence="3 5" id="KW-1133">Transmembrane helix</keyword>
<dbReference type="PANTHER" id="PTHR42723:SF1">
    <property type="entry name" value="CHLOROPHYLL SYNTHASE, CHLOROPLASTIC"/>
    <property type="match status" value="1"/>
</dbReference>
<dbReference type="InterPro" id="IPR000537">
    <property type="entry name" value="UbiA_prenyltransferase"/>
</dbReference>
<evidence type="ECO:0000256" key="5">
    <source>
        <dbReference type="SAM" id="Phobius"/>
    </source>
</evidence>
<feature type="transmembrane region" description="Helical" evidence="5">
    <location>
        <begin position="198"/>
        <end position="217"/>
    </location>
</feature>
<reference evidence="6" key="1">
    <citation type="submission" date="2023-03" db="EMBL/GenBank/DDBJ databases">
        <title>Massive genome expansion in bonnet fungi (Mycena s.s.) driven by repeated elements and novel gene families across ecological guilds.</title>
        <authorList>
            <consortium name="Lawrence Berkeley National Laboratory"/>
            <person name="Harder C.B."/>
            <person name="Miyauchi S."/>
            <person name="Viragh M."/>
            <person name="Kuo A."/>
            <person name="Thoen E."/>
            <person name="Andreopoulos B."/>
            <person name="Lu D."/>
            <person name="Skrede I."/>
            <person name="Drula E."/>
            <person name="Henrissat B."/>
            <person name="Morin E."/>
            <person name="Kohler A."/>
            <person name="Barry K."/>
            <person name="LaButti K."/>
            <person name="Morin E."/>
            <person name="Salamov A."/>
            <person name="Lipzen A."/>
            <person name="Mereny Z."/>
            <person name="Hegedus B."/>
            <person name="Baldrian P."/>
            <person name="Stursova M."/>
            <person name="Weitz H."/>
            <person name="Taylor A."/>
            <person name="Grigoriev I.V."/>
            <person name="Nagy L.G."/>
            <person name="Martin F."/>
            <person name="Kauserud H."/>
        </authorList>
    </citation>
    <scope>NUCLEOTIDE SEQUENCE</scope>
    <source>
        <strain evidence="6">9144</strain>
    </source>
</reference>
<dbReference type="Pfam" id="PF01040">
    <property type="entry name" value="UbiA"/>
    <property type="match status" value="1"/>
</dbReference>
<keyword evidence="4 5" id="KW-0472">Membrane</keyword>
<evidence type="ECO:0000256" key="3">
    <source>
        <dbReference type="ARBA" id="ARBA00022989"/>
    </source>
</evidence>
<dbReference type="EMBL" id="JARJCW010000001">
    <property type="protein sequence ID" value="KAJ7229972.1"/>
    <property type="molecule type" value="Genomic_DNA"/>
</dbReference>
<evidence type="ECO:0000256" key="4">
    <source>
        <dbReference type="ARBA" id="ARBA00023136"/>
    </source>
</evidence>
<dbReference type="GO" id="GO:0016765">
    <property type="term" value="F:transferase activity, transferring alkyl or aryl (other than methyl) groups"/>
    <property type="evidence" value="ECO:0007669"/>
    <property type="project" value="InterPro"/>
</dbReference>
<evidence type="ECO:0000313" key="7">
    <source>
        <dbReference type="Proteomes" id="UP001219525"/>
    </source>
</evidence>
<dbReference type="InterPro" id="IPR050475">
    <property type="entry name" value="Prenyltransferase_related"/>
</dbReference>
<dbReference type="Proteomes" id="UP001219525">
    <property type="component" value="Unassembled WGS sequence"/>
</dbReference>
<accession>A0AAD7E651</accession>
<proteinExistence type="predicted"/>
<evidence type="ECO:0000313" key="6">
    <source>
        <dbReference type="EMBL" id="KAJ7229972.1"/>
    </source>
</evidence>
<evidence type="ECO:0000256" key="2">
    <source>
        <dbReference type="ARBA" id="ARBA00022692"/>
    </source>
</evidence>
<feature type="transmembrane region" description="Helical" evidence="5">
    <location>
        <begin position="27"/>
        <end position="49"/>
    </location>
</feature>
<keyword evidence="2 5" id="KW-0812">Transmembrane</keyword>
<feature type="transmembrane region" description="Helical" evidence="5">
    <location>
        <begin position="238"/>
        <end position="257"/>
    </location>
</feature>
<evidence type="ECO:0000256" key="1">
    <source>
        <dbReference type="ARBA" id="ARBA00004141"/>
    </source>
</evidence>
<gene>
    <name evidence="6" type="ORF">GGX14DRAFT_409674</name>
</gene>
<feature type="transmembrane region" description="Helical" evidence="5">
    <location>
        <begin position="263"/>
        <end position="283"/>
    </location>
</feature>
<dbReference type="GO" id="GO:0016020">
    <property type="term" value="C:membrane"/>
    <property type="evidence" value="ECO:0007669"/>
    <property type="project" value="UniProtKB-SubCell"/>
</dbReference>
<protein>
    <submittedName>
        <fullName evidence="6">Uncharacterized protein</fullName>
    </submittedName>
</protein>